<keyword evidence="1" id="KW-0472">Membrane</keyword>
<dbReference type="STRING" id="277988.SAMN05216170_1269"/>
<dbReference type="InterPro" id="IPR037185">
    <property type="entry name" value="EmrE-like"/>
</dbReference>
<dbReference type="InterPro" id="IPR000620">
    <property type="entry name" value="EamA_dom"/>
</dbReference>
<organism evidence="4 6">
    <name type="scientific">Thermococcus thioreducens</name>
    <dbReference type="NCBI Taxonomy" id="277988"/>
    <lineage>
        <taxon>Archaea</taxon>
        <taxon>Methanobacteriati</taxon>
        <taxon>Methanobacteriota</taxon>
        <taxon>Thermococci</taxon>
        <taxon>Thermococcales</taxon>
        <taxon>Thermococcaceae</taxon>
        <taxon>Thermococcus</taxon>
    </lineage>
</organism>
<feature type="transmembrane region" description="Helical" evidence="1">
    <location>
        <begin position="201"/>
        <end position="220"/>
    </location>
</feature>
<feature type="transmembrane region" description="Helical" evidence="1">
    <location>
        <begin position="232"/>
        <end position="251"/>
    </location>
</feature>
<dbReference type="SUPFAM" id="SSF103481">
    <property type="entry name" value="Multidrug resistance efflux transporter EmrE"/>
    <property type="match status" value="2"/>
</dbReference>
<dbReference type="Proteomes" id="UP000182125">
    <property type="component" value="Unassembled WGS sequence"/>
</dbReference>
<feature type="transmembrane region" description="Helical" evidence="1">
    <location>
        <begin position="5"/>
        <end position="24"/>
    </location>
</feature>
<evidence type="ECO:0000259" key="2">
    <source>
        <dbReference type="Pfam" id="PF00892"/>
    </source>
</evidence>
<reference evidence="3 8" key="2">
    <citation type="submission" date="2016-04" db="EMBL/GenBank/DDBJ databases">
        <title>Complete genome sequence of Thermococcus thioreducens type strain OGL-20P.</title>
        <authorList>
            <person name="Oger P.M."/>
        </authorList>
    </citation>
    <scope>NUCLEOTIDE SEQUENCE [LARGE SCALE GENOMIC DNA]</scope>
    <source>
        <strain evidence="3 8">OGL-20P</strain>
    </source>
</reference>
<protein>
    <submittedName>
        <fullName evidence="5">Carboxylate/amino acid/amine transporter</fullName>
    </submittedName>
    <submittedName>
        <fullName evidence="4">Drug/metabolite transporter 3</fullName>
    </submittedName>
</protein>
<dbReference type="RefSeq" id="WP_055429938.1">
    <property type="nucleotide sequence ID" value="NZ_CP015105.1"/>
</dbReference>
<reference evidence="4 6" key="1">
    <citation type="submission" date="2015-08" db="EMBL/GenBank/DDBJ databases">
        <title>Thermococcus thioreducens DSM 14981 genome sequencing.</title>
        <authorList>
            <person name="Hong S.-J."/>
            <person name="Kim M.-C."/>
            <person name="Shin J.-H."/>
        </authorList>
    </citation>
    <scope>NUCLEOTIDE SEQUENCE [LARGE SCALE GENOMIC DNA]</scope>
    <source>
        <strain evidence="4 6">DSM 14981</strain>
    </source>
</reference>
<dbReference type="GO" id="GO:0016020">
    <property type="term" value="C:membrane"/>
    <property type="evidence" value="ECO:0007669"/>
    <property type="project" value="InterPro"/>
</dbReference>
<feature type="transmembrane region" description="Helical" evidence="1">
    <location>
        <begin position="147"/>
        <end position="165"/>
    </location>
</feature>
<feature type="transmembrane region" description="Helical" evidence="1">
    <location>
        <begin position="36"/>
        <end position="53"/>
    </location>
</feature>
<feature type="transmembrane region" description="Helical" evidence="1">
    <location>
        <begin position="123"/>
        <end position="141"/>
    </location>
</feature>
<keyword evidence="8" id="KW-1185">Reference proteome</keyword>
<sequence length="294" mass="33009">MKRGYIFVFLAASMWGTLGIFAKYLDGFGLTPFTMVFYRVFFAIVLLALYLRLRGIDFSLERSRLRFYALYGFFSIFLFYTLYFYTVTISSVSFAVLLLYTAPVYSIVLGRLVFNEPLVREKVTALGMVMLGVLLVNWGDVRFSTKALLFGLLTGLTYALYGVLAKFAVRDDEPEKALFYTLLFGMIYLLPFTAFSVPSGALPYLFALAFFPTFLGYILYNHALKEIEVSRASIVATIEPVVAIALAFLLFGESLTAKQLVGAALIIGGSALVHLKEEEKPEESIIEEVLEEVH</sequence>
<feature type="domain" description="EamA" evidence="2">
    <location>
        <begin position="3"/>
        <end position="137"/>
    </location>
</feature>
<dbReference type="PANTHER" id="PTHR22911">
    <property type="entry name" value="ACYL-MALONYL CONDENSING ENZYME-RELATED"/>
    <property type="match status" value="1"/>
</dbReference>
<feature type="domain" description="EamA" evidence="2">
    <location>
        <begin position="146"/>
        <end position="273"/>
    </location>
</feature>
<reference evidence="5 7" key="3">
    <citation type="submission" date="2016-10" db="EMBL/GenBank/DDBJ databases">
        <authorList>
            <person name="de Groot N.N."/>
        </authorList>
    </citation>
    <scope>NUCLEOTIDE SEQUENCE [LARGE SCALE GENOMIC DNA]</scope>
    <source>
        <strain evidence="5 7">OGL-20</strain>
    </source>
</reference>
<evidence type="ECO:0000256" key="1">
    <source>
        <dbReference type="SAM" id="Phobius"/>
    </source>
</evidence>
<dbReference type="GeneID" id="33332918"/>
<dbReference type="EMBL" id="CP015105">
    <property type="protein sequence ID" value="ASJ11519.1"/>
    <property type="molecule type" value="Genomic_DNA"/>
</dbReference>
<evidence type="ECO:0000313" key="5">
    <source>
        <dbReference type="EMBL" id="SEW05244.1"/>
    </source>
</evidence>
<feature type="transmembrane region" description="Helical" evidence="1">
    <location>
        <begin position="177"/>
        <end position="195"/>
    </location>
</feature>
<feature type="transmembrane region" description="Helical" evidence="1">
    <location>
        <begin position="92"/>
        <end position="114"/>
    </location>
</feature>
<dbReference type="Proteomes" id="UP000250136">
    <property type="component" value="Chromosome"/>
</dbReference>
<dbReference type="OrthoDB" id="148240at2157"/>
<dbReference type="KEGG" id="ttd:A3L14_00825"/>
<proteinExistence type="predicted"/>
<feature type="transmembrane region" description="Helical" evidence="1">
    <location>
        <begin position="65"/>
        <end position="86"/>
    </location>
</feature>
<dbReference type="EMBL" id="FOIW01000002">
    <property type="protein sequence ID" value="SEW05244.1"/>
    <property type="molecule type" value="Genomic_DNA"/>
</dbReference>
<evidence type="ECO:0000313" key="6">
    <source>
        <dbReference type="Proteomes" id="UP000051862"/>
    </source>
</evidence>
<dbReference type="EMBL" id="LIXN01000015">
    <property type="protein sequence ID" value="KQH81870.1"/>
    <property type="molecule type" value="Genomic_DNA"/>
</dbReference>
<evidence type="ECO:0000313" key="8">
    <source>
        <dbReference type="Proteomes" id="UP000250136"/>
    </source>
</evidence>
<keyword evidence="1" id="KW-1133">Transmembrane helix</keyword>
<dbReference type="Pfam" id="PF00892">
    <property type="entry name" value="EamA"/>
    <property type="match status" value="2"/>
</dbReference>
<dbReference type="Proteomes" id="UP000051862">
    <property type="component" value="Unassembled WGS sequence"/>
</dbReference>
<dbReference type="PATRIC" id="fig|277988.4.peg.1892"/>
<gene>
    <name evidence="3" type="ORF">A3L14_00825</name>
    <name evidence="4" type="ORF">AMR53_09000</name>
    <name evidence="5" type="ORF">SAMN05216170_1269</name>
</gene>
<evidence type="ECO:0000313" key="7">
    <source>
        <dbReference type="Proteomes" id="UP000182125"/>
    </source>
</evidence>
<dbReference type="AlphaFoldDB" id="A0A0Q2RD64"/>
<dbReference type="PANTHER" id="PTHR22911:SF79">
    <property type="entry name" value="MOBA-LIKE NTP TRANSFERASE DOMAIN-CONTAINING PROTEIN"/>
    <property type="match status" value="1"/>
</dbReference>
<keyword evidence="1" id="KW-0812">Transmembrane</keyword>
<accession>A0A0Q2RD64</accession>
<dbReference type="Gene3D" id="1.10.3730.20">
    <property type="match status" value="1"/>
</dbReference>
<evidence type="ECO:0000313" key="4">
    <source>
        <dbReference type="EMBL" id="KQH81870.1"/>
    </source>
</evidence>
<name>A0A0Q2RD64_9EURY</name>
<evidence type="ECO:0000313" key="3">
    <source>
        <dbReference type="EMBL" id="ASJ11519.1"/>
    </source>
</evidence>